<proteinExistence type="predicted"/>
<sequence>MAIQRHACLIRPAVLYLLGAASGAFADALNAARGDAVTHHPPGSPHARAVATRYDKRGYVYLGTVTAAALAIWLRT</sequence>
<reference evidence="3" key="1">
    <citation type="submission" date="2024-05" db="EMBL/GenBank/DDBJ databases">
        <title>Whole genome shotgun sequence of Streptomyces hydrogenans NBRC 13475.</title>
        <authorList>
            <person name="Komaki H."/>
            <person name="Tamura T."/>
        </authorList>
    </citation>
    <scope>NUCLEOTIDE SEQUENCE</scope>
    <source>
        <strain evidence="3">NBRC 13475</strain>
    </source>
</reference>
<feature type="signal peptide" evidence="2">
    <location>
        <begin position="1"/>
        <end position="26"/>
    </location>
</feature>
<keyword evidence="1" id="KW-0812">Transmembrane</keyword>
<evidence type="ECO:0000256" key="2">
    <source>
        <dbReference type="SAM" id="SignalP"/>
    </source>
</evidence>
<keyword evidence="1" id="KW-0472">Membrane</keyword>
<keyword evidence="4" id="KW-1185">Reference proteome</keyword>
<keyword evidence="2" id="KW-0732">Signal</keyword>
<organism evidence="3 4">
    <name type="scientific">Streptomyces hydrogenans</name>
    <dbReference type="NCBI Taxonomy" id="1873719"/>
    <lineage>
        <taxon>Bacteria</taxon>
        <taxon>Bacillati</taxon>
        <taxon>Actinomycetota</taxon>
        <taxon>Actinomycetes</taxon>
        <taxon>Kitasatosporales</taxon>
        <taxon>Streptomycetaceae</taxon>
        <taxon>Streptomyces</taxon>
    </lineage>
</organism>
<dbReference type="EMBL" id="BNDW01000120">
    <property type="protein sequence ID" value="GHI28088.1"/>
    <property type="molecule type" value="Genomic_DNA"/>
</dbReference>
<keyword evidence="1" id="KW-1133">Transmembrane helix</keyword>
<gene>
    <name evidence="3" type="ORF">Shyd_94590</name>
</gene>
<evidence type="ECO:0000313" key="4">
    <source>
        <dbReference type="Proteomes" id="UP001052739"/>
    </source>
</evidence>
<evidence type="ECO:0000313" key="3">
    <source>
        <dbReference type="EMBL" id="GHI28088.1"/>
    </source>
</evidence>
<accession>A0ABQ3PSU1</accession>
<comment type="caution">
    <text evidence="3">The sequence shown here is derived from an EMBL/GenBank/DDBJ whole genome shotgun (WGS) entry which is preliminary data.</text>
</comment>
<name>A0ABQ3PSU1_9ACTN</name>
<protein>
    <submittedName>
        <fullName evidence="3">Uncharacterized protein</fullName>
    </submittedName>
</protein>
<feature type="transmembrane region" description="Helical" evidence="1">
    <location>
        <begin position="58"/>
        <end position="74"/>
    </location>
</feature>
<dbReference type="Proteomes" id="UP001052739">
    <property type="component" value="Unassembled WGS sequence"/>
</dbReference>
<evidence type="ECO:0000256" key="1">
    <source>
        <dbReference type="SAM" id="Phobius"/>
    </source>
</evidence>
<feature type="chain" id="PRO_5046023961" evidence="2">
    <location>
        <begin position="27"/>
        <end position="76"/>
    </location>
</feature>